<dbReference type="InterPro" id="IPR013078">
    <property type="entry name" value="His_Pase_superF_clade-1"/>
</dbReference>
<dbReference type="EMBL" id="JACSQB010000079">
    <property type="protein sequence ID" value="MBD8047539.1"/>
    <property type="molecule type" value="Genomic_DNA"/>
</dbReference>
<accession>A0ABR8YTL2</accession>
<dbReference type="Pfam" id="PF00300">
    <property type="entry name" value="His_Phos_1"/>
    <property type="match status" value="1"/>
</dbReference>
<dbReference type="InterPro" id="IPR029033">
    <property type="entry name" value="His_PPase_superfam"/>
</dbReference>
<proteinExistence type="predicted"/>
<dbReference type="SUPFAM" id="SSF53254">
    <property type="entry name" value="Phosphoglycerate mutase-like"/>
    <property type="match status" value="1"/>
</dbReference>
<organism evidence="1 2">
    <name type="scientific">Clostridium faecium</name>
    <dbReference type="NCBI Taxonomy" id="2762223"/>
    <lineage>
        <taxon>Bacteria</taxon>
        <taxon>Bacillati</taxon>
        <taxon>Bacillota</taxon>
        <taxon>Clostridia</taxon>
        <taxon>Eubacteriales</taxon>
        <taxon>Clostridiaceae</taxon>
        <taxon>Clostridium</taxon>
    </lineage>
</organism>
<evidence type="ECO:0000313" key="2">
    <source>
        <dbReference type="Proteomes" id="UP000627166"/>
    </source>
</evidence>
<protein>
    <submittedName>
        <fullName evidence="1">Histidine phosphatase family protein</fullName>
    </submittedName>
</protein>
<sequence>MTSKKYPSKYSNFCNNFNEYTPVNGETLSQILEKVWTGLGEIITNEDGNVLIVTHSLVIKCILANLKNLPIKKSIESTVYTPYLFNHN</sequence>
<reference evidence="1 2" key="1">
    <citation type="submission" date="2020-08" db="EMBL/GenBank/DDBJ databases">
        <title>A Genomic Blueprint of the Chicken Gut Microbiome.</title>
        <authorList>
            <person name="Gilroy R."/>
            <person name="Ravi A."/>
            <person name="Getino M."/>
            <person name="Pursley I."/>
            <person name="Horton D.L."/>
            <person name="Alikhan N.-F."/>
            <person name="Baker D."/>
            <person name="Gharbi K."/>
            <person name="Hall N."/>
            <person name="Watson M."/>
            <person name="Adriaenssens E.M."/>
            <person name="Foster-Nyarko E."/>
            <person name="Jarju S."/>
            <person name="Secka A."/>
            <person name="Antonio M."/>
            <person name="Oren A."/>
            <person name="Chaudhuri R."/>
            <person name="La Ragione R.M."/>
            <person name="Hildebrand F."/>
            <person name="Pallen M.J."/>
        </authorList>
    </citation>
    <scope>NUCLEOTIDE SEQUENCE [LARGE SCALE GENOMIC DNA]</scope>
    <source>
        <strain evidence="1 2">N37</strain>
    </source>
</reference>
<evidence type="ECO:0000313" key="1">
    <source>
        <dbReference type="EMBL" id="MBD8047539.1"/>
    </source>
</evidence>
<dbReference type="RefSeq" id="WP_191740507.1">
    <property type="nucleotide sequence ID" value="NZ_JACSQB010000079.1"/>
</dbReference>
<dbReference type="Gene3D" id="3.40.50.1240">
    <property type="entry name" value="Phosphoglycerate mutase-like"/>
    <property type="match status" value="1"/>
</dbReference>
<comment type="caution">
    <text evidence="1">The sequence shown here is derived from an EMBL/GenBank/DDBJ whole genome shotgun (WGS) entry which is preliminary data.</text>
</comment>
<dbReference type="Proteomes" id="UP000627166">
    <property type="component" value="Unassembled WGS sequence"/>
</dbReference>
<gene>
    <name evidence="1" type="ORF">H9637_10895</name>
</gene>
<name>A0ABR8YTL2_9CLOT</name>
<keyword evidence="2" id="KW-1185">Reference proteome</keyword>